<accession>A0A1R1AZN3</accession>
<feature type="transmembrane region" description="Helical" evidence="1">
    <location>
        <begin position="123"/>
        <end position="138"/>
    </location>
</feature>
<dbReference type="InterPro" id="IPR052529">
    <property type="entry name" value="Bact_Transport_Assoc"/>
</dbReference>
<sequence length="362" mass="40572">MHKEQKDTVTQHRPAIGKGRLHFLDQFRGFALLGLPFVNVLALWLIATPETAADFWLQRGLNFFVEARFYTIFTFLFGLGFYMFLSRSASSGGKPRLRLYIRRLVILVLIGFIHQQYQSGEALFHYAIVGLLAVPLYWAPRRVNLGIGLAGFTFAAIMGGKLLTIPFLILLGLAAGQYRLMDIISKELRLSKLRMVWLLSLLGTVIAIGAMWWAAPPEPMSPFLFKVEGESPSPTMEAAFTLAHIGIATGPLVSVFYLSSLLKLGRTRIGAKMLYPLQAYGRMALTNYIGQTVFLVGIQRLILDASPTTYVVSTLVSLGIVAFQIITSNLWMRWFQFGPLEWLWRCGTYVSIVPIRKKTGAL</sequence>
<evidence type="ECO:0000256" key="1">
    <source>
        <dbReference type="SAM" id="Phobius"/>
    </source>
</evidence>
<dbReference type="Proteomes" id="UP000187074">
    <property type="component" value="Unassembled WGS sequence"/>
</dbReference>
<comment type="caution">
    <text evidence="3">The sequence shown here is derived from an EMBL/GenBank/DDBJ whole genome shotgun (WGS) entry which is preliminary data.</text>
</comment>
<feature type="transmembrane region" description="Helical" evidence="1">
    <location>
        <begin position="165"/>
        <end position="184"/>
    </location>
</feature>
<dbReference type="AlphaFoldDB" id="A0A1R1AZN3"/>
<proteinExistence type="predicted"/>
<feature type="transmembrane region" description="Helical" evidence="1">
    <location>
        <begin position="27"/>
        <end position="47"/>
    </location>
</feature>
<organism evidence="3 4">
    <name type="scientific">Paenibacillus lautus</name>
    <name type="common">Bacillus lautus</name>
    <dbReference type="NCBI Taxonomy" id="1401"/>
    <lineage>
        <taxon>Bacteria</taxon>
        <taxon>Bacillati</taxon>
        <taxon>Bacillota</taxon>
        <taxon>Bacilli</taxon>
        <taxon>Bacillales</taxon>
        <taxon>Paenibacillaceae</taxon>
        <taxon>Paenibacillus</taxon>
    </lineage>
</organism>
<feature type="transmembrane region" description="Helical" evidence="1">
    <location>
        <begin position="279"/>
        <end position="298"/>
    </location>
</feature>
<keyword evidence="1" id="KW-0812">Transmembrane</keyword>
<name>A0A1R1AZN3_PAELA</name>
<evidence type="ECO:0000313" key="3">
    <source>
        <dbReference type="EMBL" id="OME91378.1"/>
    </source>
</evidence>
<dbReference type="InterPro" id="IPR007349">
    <property type="entry name" value="DUF418"/>
</dbReference>
<feature type="domain" description="DUF418" evidence="2">
    <location>
        <begin position="228"/>
        <end position="350"/>
    </location>
</feature>
<gene>
    <name evidence="3" type="ORF">BK123_18130</name>
</gene>
<dbReference type="Pfam" id="PF04235">
    <property type="entry name" value="DUF418"/>
    <property type="match status" value="1"/>
</dbReference>
<feature type="transmembrane region" description="Helical" evidence="1">
    <location>
        <begin position="67"/>
        <end position="85"/>
    </location>
</feature>
<feature type="transmembrane region" description="Helical" evidence="1">
    <location>
        <begin position="310"/>
        <end position="332"/>
    </location>
</feature>
<evidence type="ECO:0000313" key="4">
    <source>
        <dbReference type="Proteomes" id="UP000187074"/>
    </source>
</evidence>
<evidence type="ECO:0000259" key="2">
    <source>
        <dbReference type="Pfam" id="PF04235"/>
    </source>
</evidence>
<feature type="transmembrane region" description="Helical" evidence="1">
    <location>
        <begin position="235"/>
        <end position="258"/>
    </location>
</feature>
<dbReference type="OrthoDB" id="9807744at2"/>
<dbReference type="PANTHER" id="PTHR30590:SF3">
    <property type="entry name" value="HYPOTHETICAL MEMBRANE SPANNING PROTEIN"/>
    <property type="match status" value="1"/>
</dbReference>
<protein>
    <recommendedName>
        <fullName evidence="2">DUF418 domain-containing protein</fullName>
    </recommendedName>
</protein>
<keyword evidence="1" id="KW-0472">Membrane</keyword>
<keyword evidence="1" id="KW-1133">Transmembrane helix</keyword>
<dbReference type="STRING" id="1401.BK123_18130"/>
<dbReference type="PANTHER" id="PTHR30590">
    <property type="entry name" value="INNER MEMBRANE PROTEIN"/>
    <property type="match status" value="1"/>
</dbReference>
<dbReference type="EMBL" id="MRTF01000006">
    <property type="protein sequence ID" value="OME91378.1"/>
    <property type="molecule type" value="Genomic_DNA"/>
</dbReference>
<feature type="transmembrane region" description="Helical" evidence="1">
    <location>
        <begin position="196"/>
        <end position="215"/>
    </location>
</feature>
<reference evidence="3 4" key="1">
    <citation type="submission" date="2016-11" db="EMBL/GenBank/DDBJ databases">
        <title>Paenibacillus species isolates.</title>
        <authorList>
            <person name="Beno S.M."/>
        </authorList>
    </citation>
    <scope>NUCLEOTIDE SEQUENCE [LARGE SCALE GENOMIC DNA]</scope>
    <source>
        <strain evidence="3 4">FSL F4-0100</strain>
    </source>
</reference>
<dbReference type="RefSeq" id="WP_076323774.1">
    <property type="nucleotide sequence ID" value="NZ_MRTF01000006.1"/>
</dbReference>